<evidence type="ECO:0000259" key="3">
    <source>
        <dbReference type="Pfam" id="PF02036"/>
    </source>
</evidence>
<dbReference type="PANTHER" id="PTHR38693">
    <property type="entry name" value="UBIQUINONE BIOSYNTHESIS PROTEIN UBIJ"/>
    <property type="match status" value="1"/>
</dbReference>
<reference evidence="4 5" key="1">
    <citation type="submission" date="2023-12" db="EMBL/GenBank/DDBJ databases">
        <title>Friends and Foes: Symbiotic and Algicidal bacterial influence on Karenia brevis blooms.</title>
        <authorList>
            <person name="Fei C."/>
            <person name="Mohamed A.R."/>
            <person name="Booker A."/>
            <person name="Arshad M."/>
            <person name="Klass S."/>
            <person name="Ahn S."/>
            <person name="Gilbert P.M."/>
            <person name="Heil C.A."/>
            <person name="Martinez J.M."/>
            <person name="Amin S.A."/>
        </authorList>
    </citation>
    <scope>NUCLEOTIDE SEQUENCE [LARGE SCALE GENOMIC DNA]</scope>
    <source>
        <strain evidence="4 5">CE15</strain>
    </source>
</reference>
<name>A0ABU8EUQ7_9GAMM</name>
<comment type="subcellular location">
    <subcellularLocation>
        <location evidence="1">Cytoplasm</location>
    </subcellularLocation>
</comment>
<feature type="coiled-coil region" evidence="2">
    <location>
        <begin position="172"/>
        <end position="199"/>
    </location>
</feature>
<dbReference type="PANTHER" id="PTHR38693:SF1">
    <property type="entry name" value="UBIQUINONE BIOSYNTHESIS ACCESSORY FACTOR UBIJ"/>
    <property type="match status" value="1"/>
</dbReference>
<comment type="function">
    <text evidence="1">Required for ubiquinone (coenzyme Q) biosynthesis. Binds hydrophobic ubiquinone biosynthetic intermediates via its SCP2 domain and is essential for the stability of the Ubi complex. May constitute a docking platform where Ubi enzymes assemble and access their SCP2-bound polyprenyl substrates.</text>
</comment>
<evidence type="ECO:0000256" key="2">
    <source>
        <dbReference type="SAM" id="Coils"/>
    </source>
</evidence>
<dbReference type="Pfam" id="PF02036">
    <property type="entry name" value="SCP2"/>
    <property type="match status" value="1"/>
</dbReference>
<comment type="pathway">
    <text evidence="1">Cofactor biosynthesis; ubiquinone biosynthesis.</text>
</comment>
<evidence type="ECO:0000313" key="4">
    <source>
        <dbReference type="EMBL" id="MEI4550672.1"/>
    </source>
</evidence>
<keyword evidence="1" id="KW-0831">Ubiquinone biosynthesis</keyword>
<evidence type="ECO:0000313" key="5">
    <source>
        <dbReference type="Proteomes" id="UP001382455"/>
    </source>
</evidence>
<feature type="domain" description="SCP2" evidence="3">
    <location>
        <begin position="13"/>
        <end position="110"/>
    </location>
</feature>
<gene>
    <name evidence="1" type="primary">ubiJ</name>
    <name evidence="4" type="ORF">WAE96_13460</name>
</gene>
<comment type="caution">
    <text evidence="4">The sequence shown here is derived from an EMBL/GenBank/DDBJ whole genome shotgun (WGS) entry which is preliminary data.</text>
</comment>
<dbReference type="RefSeq" id="WP_336435779.1">
    <property type="nucleotide sequence ID" value="NZ_JBAWKS010000001.1"/>
</dbReference>
<dbReference type="HAMAP" id="MF_02215">
    <property type="entry name" value="UbiJ"/>
    <property type="match status" value="1"/>
</dbReference>
<proteinExistence type="inferred from homology"/>
<protein>
    <recommendedName>
        <fullName evidence="1">Ubiquinone biosynthesis accessory factor UbiJ</fullName>
    </recommendedName>
</protein>
<evidence type="ECO:0000256" key="1">
    <source>
        <dbReference type="HAMAP-Rule" id="MF_02215"/>
    </source>
</evidence>
<keyword evidence="5" id="KW-1185">Reference proteome</keyword>
<dbReference type="Proteomes" id="UP001382455">
    <property type="component" value="Unassembled WGS sequence"/>
</dbReference>
<sequence>MSSLISAAIEQLLNQLIKLDGQFVSELHAATRKQLTIDVTDISLFITLLFDGQRFHVLPKGDSQSDCLIRADLSTLLELKQPEKVTQLIRSGKLDLEGDLNLAQQYSKAFNALNIDWADNLSSYLGDGPAYTLVNGIKHAVSNAKKQSAVSQTTFTSLLQDELKVSIHPLEAQLFKQQCRSLQQGLAQLEQRVDKLCNAI</sequence>
<keyword evidence="2" id="KW-0175">Coiled coil</keyword>
<dbReference type="InterPro" id="IPR036527">
    <property type="entry name" value="SCP2_sterol-bd_dom_sf"/>
</dbReference>
<comment type="similarity">
    <text evidence="1">Belongs to the UbiJ family.</text>
</comment>
<dbReference type="InterPro" id="IPR038989">
    <property type="entry name" value="UbiJ"/>
</dbReference>
<keyword evidence="1" id="KW-0963">Cytoplasm</keyword>
<accession>A0ABU8EUQ7</accession>
<dbReference type="SUPFAM" id="SSF55718">
    <property type="entry name" value="SCP-like"/>
    <property type="match status" value="1"/>
</dbReference>
<dbReference type="EMBL" id="JBAWKS010000001">
    <property type="protein sequence ID" value="MEI4550672.1"/>
    <property type="molecule type" value="Genomic_DNA"/>
</dbReference>
<dbReference type="InterPro" id="IPR003033">
    <property type="entry name" value="SCP2_sterol-bd_dom"/>
</dbReference>
<organism evidence="4 5">
    <name type="scientific">Pseudoalteromonas spongiae</name>
    <dbReference type="NCBI Taxonomy" id="298657"/>
    <lineage>
        <taxon>Bacteria</taxon>
        <taxon>Pseudomonadati</taxon>
        <taxon>Pseudomonadota</taxon>
        <taxon>Gammaproteobacteria</taxon>
        <taxon>Alteromonadales</taxon>
        <taxon>Pseudoalteromonadaceae</taxon>
        <taxon>Pseudoalteromonas</taxon>
    </lineage>
</organism>